<reference evidence="3 4" key="1">
    <citation type="submission" date="2022-02" db="EMBL/GenBank/DDBJ databases">
        <title>Paenibacillus sp. MBLB1776 Whole Genome Shotgun Sequencing.</title>
        <authorList>
            <person name="Hwang C.Y."/>
            <person name="Cho E.-S."/>
            <person name="Seo M.-J."/>
        </authorList>
    </citation>
    <scope>NUCLEOTIDE SEQUENCE [LARGE SCALE GENOMIC DNA]</scope>
    <source>
        <strain evidence="3 4">MBLB1776</strain>
    </source>
</reference>
<dbReference type="SUPFAM" id="SSF55347">
    <property type="entry name" value="Glyceraldehyde-3-phosphate dehydrogenase-like, C-terminal domain"/>
    <property type="match status" value="1"/>
</dbReference>
<gene>
    <name evidence="3" type="ORF">MJA45_09840</name>
</gene>
<feature type="domain" description="Gfo/Idh/MocA-like oxidoreductase N-terminal" evidence="1">
    <location>
        <begin position="2"/>
        <end position="120"/>
    </location>
</feature>
<dbReference type="SUPFAM" id="SSF51735">
    <property type="entry name" value="NAD(P)-binding Rossmann-fold domains"/>
    <property type="match status" value="1"/>
</dbReference>
<dbReference type="Pfam" id="PF01408">
    <property type="entry name" value="GFO_IDH_MocA"/>
    <property type="match status" value="1"/>
</dbReference>
<dbReference type="InterPro" id="IPR055170">
    <property type="entry name" value="GFO_IDH_MocA-like_dom"/>
</dbReference>
<evidence type="ECO:0000259" key="1">
    <source>
        <dbReference type="Pfam" id="PF01408"/>
    </source>
</evidence>
<dbReference type="GO" id="GO:0000166">
    <property type="term" value="F:nucleotide binding"/>
    <property type="evidence" value="ECO:0007669"/>
    <property type="project" value="InterPro"/>
</dbReference>
<sequence length="381" mass="42203">MIRVAIIGAGAITAAHINAYLAFPERCTIVGVADIMPGKAQELVERYGLKAKAVTDYRELANEGIDLASICTPPFTHAPLAKDFMRFGAHVLIEKPMAASLQECDELLEVAAQENKLCSVVAQNRYTNPLMKLKQMVDSGLAGRILHAQVDSFWWRGYSYYDLWWRGTWEKESGGCTINHAVHHIDALQWMLGLPVEVQAIMGNTAHDNAEVEDLSIAMLRYGDGSLGQITSSVVHHGEEQQIVFQGTAARISAPWRVKASLSNPNGFPSPHPELERKLQEAYDALPPLTHEGHVGQIDNLLRAIETKADVFIDGESGRRTLELITAIYKSASTGEKVTLPLRKEDPFYTREGIMAHATRFYEKKNSVYGFEKNNITVSGT</sequence>
<dbReference type="Proteomes" id="UP001305702">
    <property type="component" value="Chromosome"/>
</dbReference>
<dbReference type="PANTHER" id="PTHR43249:SF1">
    <property type="entry name" value="D-GLUCOSIDE 3-DEHYDROGENASE"/>
    <property type="match status" value="1"/>
</dbReference>
<dbReference type="EMBL" id="CP130318">
    <property type="protein sequence ID" value="WNQ13304.1"/>
    <property type="molecule type" value="Genomic_DNA"/>
</dbReference>
<dbReference type="RefSeq" id="WP_315607084.1">
    <property type="nucleotide sequence ID" value="NZ_CP130318.1"/>
</dbReference>
<organism evidence="3 4">
    <name type="scientific">Paenibacillus aurantius</name>
    <dbReference type="NCBI Taxonomy" id="2918900"/>
    <lineage>
        <taxon>Bacteria</taxon>
        <taxon>Bacillati</taxon>
        <taxon>Bacillota</taxon>
        <taxon>Bacilli</taxon>
        <taxon>Bacillales</taxon>
        <taxon>Paenibacillaceae</taxon>
        <taxon>Paenibacillus</taxon>
    </lineage>
</organism>
<dbReference type="PANTHER" id="PTHR43249">
    <property type="entry name" value="UDP-N-ACETYL-2-AMINO-2-DEOXY-D-GLUCURONATE OXIDASE"/>
    <property type="match status" value="1"/>
</dbReference>
<protein>
    <submittedName>
        <fullName evidence="3">Gfo/Idh/MocA family oxidoreductase</fullName>
    </submittedName>
</protein>
<feature type="domain" description="GFO/IDH/MocA-like oxidoreductase" evidence="2">
    <location>
        <begin position="131"/>
        <end position="252"/>
    </location>
</feature>
<evidence type="ECO:0000313" key="3">
    <source>
        <dbReference type="EMBL" id="WNQ13304.1"/>
    </source>
</evidence>
<proteinExistence type="predicted"/>
<name>A0AA96RJI1_9BACL</name>
<dbReference type="InterPro" id="IPR000683">
    <property type="entry name" value="Gfo/Idh/MocA-like_OxRdtase_N"/>
</dbReference>
<dbReference type="Gene3D" id="3.40.50.720">
    <property type="entry name" value="NAD(P)-binding Rossmann-like Domain"/>
    <property type="match status" value="1"/>
</dbReference>
<evidence type="ECO:0000313" key="4">
    <source>
        <dbReference type="Proteomes" id="UP001305702"/>
    </source>
</evidence>
<dbReference type="Gene3D" id="3.30.360.10">
    <property type="entry name" value="Dihydrodipicolinate Reductase, domain 2"/>
    <property type="match status" value="1"/>
</dbReference>
<dbReference type="Pfam" id="PF22725">
    <property type="entry name" value="GFO_IDH_MocA_C3"/>
    <property type="match status" value="1"/>
</dbReference>
<evidence type="ECO:0000259" key="2">
    <source>
        <dbReference type="Pfam" id="PF22725"/>
    </source>
</evidence>
<dbReference type="InterPro" id="IPR052515">
    <property type="entry name" value="Gfo/Idh/MocA_Oxidoreductase"/>
</dbReference>
<dbReference type="KEGG" id="paun:MJA45_09840"/>
<accession>A0AA96RJI1</accession>
<dbReference type="InterPro" id="IPR036291">
    <property type="entry name" value="NAD(P)-bd_dom_sf"/>
</dbReference>
<dbReference type="AlphaFoldDB" id="A0AA96RJI1"/>
<keyword evidence="4" id="KW-1185">Reference proteome</keyword>